<name>A0ACC0J9W4_CHOFU</name>
<comment type="caution">
    <text evidence="1">The sequence shown here is derived from an EMBL/GenBank/DDBJ whole genome shotgun (WGS) entry which is preliminary data.</text>
</comment>
<accession>A0ACC0J9W4</accession>
<reference evidence="1 2" key="1">
    <citation type="journal article" date="2022" name="Genome Biol. Evol.">
        <title>The Spruce Budworm Genome: Reconstructing the Evolutionary History of Antifreeze Proteins.</title>
        <authorList>
            <person name="Beliveau C."/>
            <person name="Gagne P."/>
            <person name="Picq S."/>
            <person name="Vernygora O."/>
            <person name="Keeling C.I."/>
            <person name="Pinkney K."/>
            <person name="Doucet D."/>
            <person name="Wen F."/>
            <person name="Johnston J.S."/>
            <person name="Maaroufi H."/>
            <person name="Boyle B."/>
            <person name="Laroche J."/>
            <person name="Dewar K."/>
            <person name="Juretic N."/>
            <person name="Blackburn G."/>
            <person name="Nisole A."/>
            <person name="Brunet B."/>
            <person name="Brandao M."/>
            <person name="Lumley L."/>
            <person name="Duan J."/>
            <person name="Quan G."/>
            <person name="Lucarotti C.J."/>
            <person name="Roe A.D."/>
            <person name="Sperling F.A.H."/>
            <person name="Levesque R.C."/>
            <person name="Cusson M."/>
        </authorList>
    </citation>
    <scope>NUCLEOTIDE SEQUENCE [LARGE SCALE GENOMIC DNA]</scope>
    <source>
        <strain evidence="1">Glfc:IPQL:Cfum</strain>
    </source>
</reference>
<evidence type="ECO:0000313" key="1">
    <source>
        <dbReference type="EMBL" id="KAI8420922.1"/>
    </source>
</evidence>
<organism evidence="1 2">
    <name type="scientific">Choristoneura fumiferana</name>
    <name type="common">Spruce budworm moth</name>
    <name type="synonym">Archips fumiferana</name>
    <dbReference type="NCBI Taxonomy" id="7141"/>
    <lineage>
        <taxon>Eukaryota</taxon>
        <taxon>Metazoa</taxon>
        <taxon>Ecdysozoa</taxon>
        <taxon>Arthropoda</taxon>
        <taxon>Hexapoda</taxon>
        <taxon>Insecta</taxon>
        <taxon>Pterygota</taxon>
        <taxon>Neoptera</taxon>
        <taxon>Endopterygota</taxon>
        <taxon>Lepidoptera</taxon>
        <taxon>Glossata</taxon>
        <taxon>Ditrysia</taxon>
        <taxon>Tortricoidea</taxon>
        <taxon>Tortricidae</taxon>
        <taxon>Tortricinae</taxon>
        <taxon>Choristoneura</taxon>
    </lineage>
</organism>
<sequence>MAFEITVDSLRVILILVFLVPLEGVTVKPVRCPTNKIAPHRRSAYFNQIGSRTFGGAFYDLLSPNGGPAQHDSLGNLQEKPQEDDPDDCGDIEDYDETDLSSLYQPYSHRRGHNDNRFFFGGLFGNRPNPGQTTHDGPVTRPTTYMPTPPYWSGGYFGNNHYRPPLHQEPSDGVKPVHEGPHEGYSTYRPDIVGGPIGHVVGHSPVRPTTRPQETTTQKRLHYHTRYPPRTTEAAIQKKSLKMNFKGIGIGSGWVNPRESALVQPDFLYLMGIIDQSTYLRCKQIVKNMSVVIDNNEFMRALKLDSVLFTMLHWETSMEINFNNINQVSPYPALDKLEIKVNKYVKPTLSHVVNQSLQWEYRSDIVYENLYQNFFVPSTKFLEMLLNSTKLKITVYNGNLDVVTPLAGATNWVHKLQWHGAEEFRDARREPIRGFRNGFYKKSRQLSLWSVFGAGHWVPEDNPTAMEQILEHMIDEAE</sequence>
<dbReference type="EMBL" id="CM046113">
    <property type="protein sequence ID" value="KAI8420922.1"/>
    <property type="molecule type" value="Genomic_DNA"/>
</dbReference>
<gene>
    <name evidence="1" type="ORF">MSG28_008085</name>
</gene>
<proteinExistence type="predicted"/>
<protein>
    <submittedName>
        <fullName evidence="1">Uncharacterized protein</fullName>
    </submittedName>
</protein>
<keyword evidence="2" id="KW-1185">Reference proteome</keyword>
<dbReference type="Proteomes" id="UP001064048">
    <property type="component" value="Chromosome 13"/>
</dbReference>
<evidence type="ECO:0000313" key="2">
    <source>
        <dbReference type="Proteomes" id="UP001064048"/>
    </source>
</evidence>